<keyword evidence="6" id="KW-1185">Reference proteome</keyword>
<keyword evidence="2" id="KW-0521">NADP</keyword>
<dbReference type="PANTHER" id="PTHR43490:SF98">
    <property type="entry name" value="OS02G0640600 PROTEIN"/>
    <property type="match status" value="1"/>
</dbReference>
<dbReference type="Pfam" id="PF00106">
    <property type="entry name" value="adh_short"/>
    <property type="match status" value="1"/>
</dbReference>
<protein>
    <recommendedName>
        <fullName evidence="7">(+)-neomenthol dehydrogenase</fullName>
    </recommendedName>
</protein>
<evidence type="ECO:0008006" key="7">
    <source>
        <dbReference type="Google" id="ProtNLM"/>
    </source>
</evidence>
<dbReference type="PRINTS" id="PR00081">
    <property type="entry name" value="GDHRDH"/>
</dbReference>
<dbReference type="SUPFAM" id="SSF51735">
    <property type="entry name" value="NAD(P)-binding Rossmann-fold domains"/>
    <property type="match status" value="1"/>
</dbReference>
<reference evidence="5 6" key="1">
    <citation type="journal article" date="2023" name="G3 (Bethesda)">
        <title>A chromosome-length genome assembly and annotation of blackberry (Rubus argutus, cv. 'Hillquist').</title>
        <authorList>
            <person name="Bruna T."/>
            <person name="Aryal R."/>
            <person name="Dudchenko O."/>
            <person name="Sargent D.J."/>
            <person name="Mead D."/>
            <person name="Buti M."/>
            <person name="Cavallini A."/>
            <person name="Hytonen T."/>
            <person name="Andres J."/>
            <person name="Pham M."/>
            <person name="Weisz D."/>
            <person name="Mascagni F."/>
            <person name="Usai G."/>
            <person name="Natali L."/>
            <person name="Bassil N."/>
            <person name="Fernandez G.E."/>
            <person name="Lomsadze A."/>
            <person name="Armour M."/>
            <person name="Olukolu B."/>
            <person name="Poorten T."/>
            <person name="Britton C."/>
            <person name="Davik J."/>
            <person name="Ashrafi H."/>
            <person name="Aiden E.L."/>
            <person name="Borodovsky M."/>
            <person name="Worthington M."/>
        </authorList>
    </citation>
    <scope>NUCLEOTIDE SEQUENCE [LARGE SCALE GENOMIC DNA]</scope>
    <source>
        <strain evidence="5">PI 553951</strain>
    </source>
</reference>
<evidence type="ECO:0000256" key="2">
    <source>
        <dbReference type="ARBA" id="ARBA00022857"/>
    </source>
</evidence>
<dbReference type="AlphaFoldDB" id="A0AAW1VRL2"/>
<evidence type="ECO:0000313" key="6">
    <source>
        <dbReference type="Proteomes" id="UP001457282"/>
    </source>
</evidence>
<dbReference type="PRINTS" id="PR00080">
    <property type="entry name" value="SDRFAMILY"/>
</dbReference>
<accession>A0AAW1VRL2</accession>
<organism evidence="5 6">
    <name type="scientific">Rubus argutus</name>
    <name type="common">Southern blackberry</name>
    <dbReference type="NCBI Taxonomy" id="59490"/>
    <lineage>
        <taxon>Eukaryota</taxon>
        <taxon>Viridiplantae</taxon>
        <taxon>Streptophyta</taxon>
        <taxon>Embryophyta</taxon>
        <taxon>Tracheophyta</taxon>
        <taxon>Spermatophyta</taxon>
        <taxon>Magnoliopsida</taxon>
        <taxon>eudicotyledons</taxon>
        <taxon>Gunneridae</taxon>
        <taxon>Pentapetalae</taxon>
        <taxon>rosids</taxon>
        <taxon>fabids</taxon>
        <taxon>Rosales</taxon>
        <taxon>Rosaceae</taxon>
        <taxon>Rosoideae</taxon>
        <taxon>Rosoideae incertae sedis</taxon>
        <taxon>Rubus</taxon>
    </lineage>
</organism>
<evidence type="ECO:0000256" key="1">
    <source>
        <dbReference type="ARBA" id="ARBA00006484"/>
    </source>
</evidence>
<name>A0AAW1VRL2_RUBAR</name>
<sequence>MAEGAKRFAVVTGSNQGIGFGTVKLLASKGVKVVLTALDDKRGLEAIEKLKDYGFSDLVVYHQLDVTDPTSIASLAEFVKTQFRKLDALVNNAGIGGTIVDPEAFKAAAAAGMDTDDIVVNLSEVITQTYELAEECVKTNYYGAKKVTKAFIPLLQLSDSPRVSNITSEVGQLKHIPNEWAKGVLSDAEHLNEEIVDEVLSEFLNDFKEDMLETKGWPTSLSAYILSKAALNAYTRIVAKKYPNFGVNCVCPGFVKTELIFNSGVLTPDEAADIIVRSTVFPNGSPSGLFFSSEEVSPF</sequence>
<dbReference type="Gene3D" id="3.40.50.720">
    <property type="entry name" value="NAD(P)-binding Rossmann-like Domain"/>
    <property type="match status" value="1"/>
</dbReference>
<dbReference type="FunFam" id="3.40.50.720:FF:000312">
    <property type="entry name" value="(+)-neomenthol dehydrogenase"/>
    <property type="match status" value="1"/>
</dbReference>
<dbReference type="Proteomes" id="UP001457282">
    <property type="component" value="Unassembled WGS sequence"/>
</dbReference>
<dbReference type="PANTHER" id="PTHR43490">
    <property type="entry name" value="(+)-NEOMENTHOL DEHYDROGENASE"/>
    <property type="match status" value="1"/>
</dbReference>
<comment type="caution">
    <text evidence="5">The sequence shown here is derived from an EMBL/GenBank/DDBJ whole genome shotgun (WGS) entry which is preliminary data.</text>
</comment>
<evidence type="ECO:0000256" key="4">
    <source>
        <dbReference type="RuleBase" id="RU000363"/>
    </source>
</evidence>
<dbReference type="InterPro" id="IPR036291">
    <property type="entry name" value="NAD(P)-bd_dom_sf"/>
</dbReference>
<evidence type="ECO:0000256" key="3">
    <source>
        <dbReference type="ARBA" id="ARBA00023002"/>
    </source>
</evidence>
<gene>
    <name evidence="5" type="ORF">M0R45_034488</name>
</gene>
<keyword evidence="3" id="KW-0560">Oxidoreductase</keyword>
<dbReference type="GO" id="GO:0016491">
    <property type="term" value="F:oxidoreductase activity"/>
    <property type="evidence" value="ECO:0007669"/>
    <property type="project" value="UniProtKB-KW"/>
</dbReference>
<evidence type="ECO:0000313" key="5">
    <source>
        <dbReference type="EMBL" id="KAK9910530.1"/>
    </source>
</evidence>
<dbReference type="GO" id="GO:0016020">
    <property type="term" value="C:membrane"/>
    <property type="evidence" value="ECO:0007669"/>
    <property type="project" value="TreeGrafter"/>
</dbReference>
<dbReference type="InterPro" id="IPR002347">
    <property type="entry name" value="SDR_fam"/>
</dbReference>
<proteinExistence type="inferred from homology"/>
<dbReference type="EMBL" id="JBEDUW010000007">
    <property type="protein sequence ID" value="KAK9910530.1"/>
    <property type="molecule type" value="Genomic_DNA"/>
</dbReference>
<comment type="similarity">
    <text evidence="1 4">Belongs to the short-chain dehydrogenases/reductases (SDR) family.</text>
</comment>